<comment type="similarity">
    <text evidence="1">Belongs to the LysR transcriptional regulatory family.</text>
</comment>
<dbReference type="PANTHER" id="PTHR30126">
    <property type="entry name" value="HTH-TYPE TRANSCRIPTIONAL REGULATOR"/>
    <property type="match status" value="1"/>
</dbReference>
<evidence type="ECO:0000259" key="5">
    <source>
        <dbReference type="PROSITE" id="PS50931"/>
    </source>
</evidence>
<dbReference type="InterPro" id="IPR000847">
    <property type="entry name" value="LysR_HTH_N"/>
</dbReference>
<sequence length="296" mass="33616">MDRYLQTFVTVVEKCSFTRAAEELHLTQSAVSREVDTLEKRFGVKLIDRTNKFVQPTKAGEILYHQAKDILTQYEQTHRIIADLANEAAGSLSIGSGYTFGEYLLPRTIARFKASYPLITPKITIMNSKRIVQQVLQRQVDLGIVEGHLQPDDLEVRPFAKDEMTVIVPRSHHLALSHIEEVDIDDLMDETWILREPGSGTREVVDSVFTTLAAHPKSIMEFGSSQIIKESVEAGLGISMISKWVIQKELQYELLHSVRIKGHLITRDFSSIVLKSQFRWKTLDLFLNFLSAANFA</sequence>
<dbReference type="InterPro" id="IPR005119">
    <property type="entry name" value="LysR_subst-bd"/>
</dbReference>
<dbReference type="InterPro" id="IPR036390">
    <property type="entry name" value="WH_DNA-bd_sf"/>
</dbReference>
<dbReference type="Pfam" id="PF00126">
    <property type="entry name" value="HTH_1"/>
    <property type="match status" value="1"/>
</dbReference>
<organism evidence="6 7">
    <name type="scientific">Alicyclobacillus mengziensis</name>
    <dbReference type="NCBI Taxonomy" id="2931921"/>
    <lineage>
        <taxon>Bacteria</taxon>
        <taxon>Bacillati</taxon>
        <taxon>Bacillota</taxon>
        <taxon>Bacilli</taxon>
        <taxon>Bacillales</taxon>
        <taxon>Alicyclobacillaceae</taxon>
        <taxon>Alicyclobacillus</taxon>
    </lineage>
</organism>
<dbReference type="GO" id="GO:0003700">
    <property type="term" value="F:DNA-binding transcription factor activity"/>
    <property type="evidence" value="ECO:0007669"/>
    <property type="project" value="InterPro"/>
</dbReference>
<dbReference type="Gene3D" id="3.40.190.290">
    <property type="match status" value="1"/>
</dbReference>
<dbReference type="EMBL" id="CP071182">
    <property type="protein sequence ID" value="QSO47285.1"/>
    <property type="molecule type" value="Genomic_DNA"/>
</dbReference>
<dbReference type="CDD" id="cd08420">
    <property type="entry name" value="PBP2_CysL_like"/>
    <property type="match status" value="1"/>
</dbReference>
<evidence type="ECO:0000313" key="6">
    <source>
        <dbReference type="EMBL" id="QSO47285.1"/>
    </source>
</evidence>
<evidence type="ECO:0000256" key="1">
    <source>
        <dbReference type="ARBA" id="ARBA00009437"/>
    </source>
</evidence>
<dbReference type="PANTHER" id="PTHR30126:SF39">
    <property type="entry name" value="HTH-TYPE TRANSCRIPTIONAL REGULATOR CYSL"/>
    <property type="match status" value="1"/>
</dbReference>
<dbReference type="AlphaFoldDB" id="A0A9X7Z7E7"/>
<keyword evidence="2" id="KW-0805">Transcription regulation</keyword>
<dbReference type="Pfam" id="PF03466">
    <property type="entry name" value="LysR_substrate"/>
    <property type="match status" value="1"/>
</dbReference>
<dbReference type="FunFam" id="1.10.10.10:FF:000001">
    <property type="entry name" value="LysR family transcriptional regulator"/>
    <property type="match status" value="1"/>
</dbReference>
<dbReference type="Proteomes" id="UP000663505">
    <property type="component" value="Chromosome"/>
</dbReference>
<dbReference type="RefSeq" id="WP_206656645.1">
    <property type="nucleotide sequence ID" value="NZ_CP071182.1"/>
</dbReference>
<reference evidence="6 7" key="1">
    <citation type="submission" date="2021-02" db="EMBL/GenBank/DDBJ databases">
        <title>Alicyclobacillus curvatus sp. nov. and Alicyclobacillus mengziensis sp. nov., two acidophilic bacteria isolated from acid mine drainage.</title>
        <authorList>
            <person name="Huang Y."/>
        </authorList>
    </citation>
    <scope>NUCLEOTIDE SEQUENCE [LARGE SCALE GENOMIC DNA]</scope>
    <source>
        <strain evidence="6 7">S30H14</strain>
    </source>
</reference>
<proteinExistence type="inferred from homology"/>
<evidence type="ECO:0000256" key="3">
    <source>
        <dbReference type="ARBA" id="ARBA00023125"/>
    </source>
</evidence>
<gene>
    <name evidence="6" type="ORF">JZ786_23325</name>
</gene>
<keyword evidence="3" id="KW-0238">DNA-binding</keyword>
<keyword evidence="4" id="KW-0804">Transcription</keyword>
<keyword evidence="7" id="KW-1185">Reference proteome</keyword>
<protein>
    <submittedName>
        <fullName evidence="6">LysR family transcriptional regulator</fullName>
    </submittedName>
</protein>
<dbReference type="PROSITE" id="PS50931">
    <property type="entry name" value="HTH_LYSR"/>
    <property type="match status" value="1"/>
</dbReference>
<dbReference type="Gene3D" id="1.10.10.10">
    <property type="entry name" value="Winged helix-like DNA-binding domain superfamily/Winged helix DNA-binding domain"/>
    <property type="match status" value="1"/>
</dbReference>
<dbReference type="PRINTS" id="PR00039">
    <property type="entry name" value="HTHLYSR"/>
</dbReference>
<feature type="domain" description="HTH lysR-type" evidence="5">
    <location>
        <begin position="1"/>
        <end position="57"/>
    </location>
</feature>
<name>A0A9X7Z7E7_9BACL</name>
<dbReference type="SUPFAM" id="SSF53850">
    <property type="entry name" value="Periplasmic binding protein-like II"/>
    <property type="match status" value="1"/>
</dbReference>
<dbReference type="InterPro" id="IPR036388">
    <property type="entry name" value="WH-like_DNA-bd_sf"/>
</dbReference>
<dbReference type="SUPFAM" id="SSF46785">
    <property type="entry name" value="Winged helix' DNA-binding domain"/>
    <property type="match status" value="1"/>
</dbReference>
<evidence type="ECO:0000256" key="2">
    <source>
        <dbReference type="ARBA" id="ARBA00023015"/>
    </source>
</evidence>
<dbReference type="KEGG" id="afx:JZ786_23325"/>
<dbReference type="GO" id="GO:0000976">
    <property type="term" value="F:transcription cis-regulatory region binding"/>
    <property type="evidence" value="ECO:0007669"/>
    <property type="project" value="TreeGrafter"/>
</dbReference>
<evidence type="ECO:0000313" key="7">
    <source>
        <dbReference type="Proteomes" id="UP000663505"/>
    </source>
</evidence>
<evidence type="ECO:0000256" key="4">
    <source>
        <dbReference type="ARBA" id="ARBA00023163"/>
    </source>
</evidence>
<accession>A0A9X7Z7E7</accession>